<keyword evidence="1" id="KW-0804">Transcription</keyword>
<sequence>MQPIPTTERHLIYRGVSPSGLSRIPQGGGGGSQGVLPPEVQRTKAMLQGPLFHIQLVKDVSEEVLSGGSNGTGAGDAINDAKAQPNTTTSHPKPWNIEFRDIPDPSTTSVTARLLTRTTVESGSPHEFMTSLGYDYVTQYAQRGHKFYSENTTVFLYQMIPIPEQVIDLSSTTLDPTSPLPSQLHFPAPSSSSSSPNNATQGPSSDTAKTLHPLDPTSHYILQASIEALPETQNTTGNQELKNRAIAELLGLRDLLKDAGGGDGLTLGPGERLSLDTRVGARR</sequence>
<dbReference type="GO" id="GO:0006357">
    <property type="term" value="P:regulation of transcription by RNA polymerase II"/>
    <property type="evidence" value="ECO:0007669"/>
    <property type="project" value="InterPro"/>
</dbReference>
<reference evidence="3 4" key="1">
    <citation type="submission" date="2015-05" db="EMBL/GenBank/DDBJ databases">
        <title>Distinctive expansion of gene families associated with plant cell wall degradation and secondary metabolism in the genomes of grapevine trunk pathogens.</title>
        <authorList>
            <person name="Lawrence D.P."/>
            <person name="Travadon R."/>
            <person name="Rolshausen P.E."/>
            <person name="Baumgartner K."/>
        </authorList>
    </citation>
    <scope>NUCLEOTIDE SEQUENCE [LARGE SCALE GENOMIC DNA]</scope>
    <source>
        <strain evidence="3">UCRPC4</strain>
    </source>
</reference>
<keyword evidence="1" id="KW-0805">Transcription regulation</keyword>
<comment type="similarity">
    <text evidence="1">Belongs to the Mediator complex subunit 18 family.</text>
</comment>
<evidence type="ECO:0000313" key="3">
    <source>
        <dbReference type="EMBL" id="KKY28626.1"/>
    </source>
</evidence>
<proteinExistence type="inferred from homology"/>
<evidence type="ECO:0000313" key="4">
    <source>
        <dbReference type="Proteomes" id="UP000053317"/>
    </source>
</evidence>
<reference evidence="3 4" key="2">
    <citation type="submission" date="2015-05" db="EMBL/GenBank/DDBJ databases">
        <authorList>
            <person name="Morales-Cruz A."/>
            <person name="Amrine K.C."/>
            <person name="Cantu D."/>
        </authorList>
    </citation>
    <scope>NUCLEOTIDE SEQUENCE [LARGE SCALE GENOMIC DNA]</scope>
    <source>
        <strain evidence="3">UCRPC4</strain>
    </source>
</reference>
<dbReference type="Pfam" id="PF09637">
    <property type="entry name" value="Med18"/>
    <property type="match status" value="1"/>
</dbReference>
<keyword evidence="1" id="KW-0010">Activator</keyword>
<evidence type="ECO:0000256" key="1">
    <source>
        <dbReference type="RuleBase" id="RU364150"/>
    </source>
</evidence>
<keyword evidence="4" id="KW-1185">Reference proteome</keyword>
<comment type="function">
    <text evidence="1">Component of the Mediator complex, a coactivator involved in the regulated transcription of nearly all RNA polymerase II-dependent genes. Mediator functions as a bridge to convey information from gene-specific regulatory proteins to the basal RNA polymerase II transcription machinery. Mediator is recruited to promoters by direct interactions with regulatory proteins and serves as a scaffold for the assembly of a functional preinitiation complex with RNA polymerase II and the general transcription factors.</text>
</comment>
<evidence type="ECO:0000256" key="2">
    <source>
        <dbReference type="SAM" id="MobiDB-lite"/>
    </source>
</evidence>
<feature type="compositionally biased region" description="Low complexity" evidence="2">
    <location>
        <begin position="187"/>
        <end position="199"/>
    </location>
</feature>
<accession>A0A0G2F2W8</accession>
<dbReference type="OrthoDB" id="5348092at2759"/>
<dbReference type="GO" id="GO:0003712">
    <property type="term" value="F:transcription coregulator activity"/>
    <property type="evidence" value="ECO:0007669"/>
    <property type="project" value="InterPro"/>
</dbReference>
<dbReference type="Gene3D" id="2.40.320.10">
    <property type="entry name" value="Hypothetical Protein Pfu-838710-001"/>
    <property type="match status" value="1"/>
</dbReference>
<comment type="caution">
    <text evidence="3">The sequence shown here is derived from an EMBL/GenBank/DDBJ whole genome shotgun (WGS) entry which is preliminary data.</text>
</comment>
<comment type="subcellular location">
    <subcellularLocation>
        <location evidence="1">Nucleus</location>
    </subcellularLocation>
</comment>
<dbReference type="InterPro" id="IPR019095">
    <property type="entry name" value="Mediator_Med18"/>
</dbReference>
<dbReference type="Proteomes" id="UP000053317">
    <property type="component" value="Unassembled WGS sequence"/>
</dbReference>
<comment type="subunit">
    <text evidence="1">Component of the Mediator complex.</text>
</comment>
<organism evidence="3 4">
    <name type="scientific">Phaeomoniella chlamydospora</name>
    <name type="common">Phaeoacremonium chlamydosporum</name>
    <dbReference type="NCBI Taxonomy" id="158046"/>
    <lineage>
        <taxon>Eukaryota</taxon>
        <taxon>Fungi</taxon>
        <taxon>Dikarya</taxon>
        <taxon>Ascomycota</taxon>
        <taxon>Pezizomycotina</taxon>
        <taxon>Eurotiomycetes</taxon>
        <taxon>Chaetothyriomycetidae</taxon>
        <taxon>Phaeomoniellales</taxon>
        <taxon>Phaeomoniellaceae</taxon>
        <taxon>Phaeomoniella</taxon>
    </lineage>
</organism>
<gene>
    <name evidence="1" type="primary">MED18</name>
    <name evidence="3" type="ORF">UCRPC4_g00431</name>
</gene>
<dbReference type="EMBL" id="LCWF01000010">
    <property type="protein sequence ID" value="KKY28626.1"/>
    <property type="molecule type" value="Genomic_DNA"/>
</dbReference>
<dbReference type="AlphaFoldDB" id="A0A0G2F2W8"/>
<dbReference type="GO" id="GO:0016592">
    <property type="term" value="C:mediator complex"/>
    <property type="evidence" value="ECO:0007669"/>
    <property type="project" value="InterPro"/>
</dbReference>
<feature type="region of interest" description="Disordered" evidence="2">
    <location>
        <begin position="173"/>
        <end position="213"/>
    </location>
</feature>
<keyword evidence="1" id="KW-0539">Nucleus</keyword>
<protein>
    <recommendedName>
        <fullName evidence="1">Mediator of RNA polymerase II transcription subunit 18</fullName>
    </recommendedName>
    <alternativeName>
        <fullName evidence="1">Mediator complex subunit 18</fullName>
    </alternativeName>
</protein>
<name>A0A0G2F2W8_PHACM</name>